<dbReference type="GO" id="GO:0000249">
    <property type="term" value="F:C-22 sterol desaturase (NADPH) activity"/>
    <property type="evidence" value="ECO:0007669"/>
    <property type="project" value="UniProtKB-EC"/>
</dbReference>
<dbReference type="InterPro" id="IPR036396">
    <property type="entry name" value="Cyt_P450_sf"/>
</dbReference>
<dbReference type="Gramene" id="TVU22847">
    <property type="protein sequence ID" value="TVU22847"/>
    <property type="gene ID" value="EJB05_32567"/>
</dbReference>
<gene>
    <name evidence="8" type="ORF">EJB05_32567</name>
</gene>
<dbReference type="EMBL" id="RWGY01000026">
    <property type="protein sequence ID" value="TVU22847.1"/>
    <property type="molecule type" value="Genomic_DNA"/>
</dbReference>
<dbReference type="PANTHER" id="PTHR24286:SF228">
    <property type="entry name" value="C-22 STEROL DESATURASE ERG5"/>
    <property type="match status" value="1"/>
</dbReference>
<keyword evidence="9" id="KW-1185">Reference proteome</keyword>
<keyword evidence="5" id="KW-0408">Iron</keyword>
<evidence type="ECO:0000313" key="8">
    <source>
        <dbReference type="EMBL" id="TVU22847.1"/>
    </source>
</evidence>
<sequence length="169" mass="18744">MDVADAAGWAYNTTSPSKIFRWQGGAAAPAGPHVAPPVVPHIAGEAFRLTEWYTVPKGATVFPSLYESSFQGFQDPEAFDPDRFFSEARREDVSCKRNFLAFGSSAHQCVGQRYALNHLVLFMALFVSLVDFRRDKTKGCDELVYIPTIAPKDGCAVFLKQRCTKLPSF</sequence>
<comment type="similarity">
    <text evidence="2">Belongs to the cytochrome P450 family.</text>
</comment>
<dbReference type="OrthoDB" id="1372046at2759"/>
<reference evidence="8 9" key="1">
    <citation type="journal article" date="2019" name="Sci. Rep.">
        <title>A high-quality genome of Eragrostis curvula grass provides insights into Poaceae evolution and supports new strategies to enhance forage quality.</title>
        <authorList>
            <person name="Carballo J."/>
            <person name="Santos B.A.C.M."/>
            <person name="Zappacosta D."/>
            <person name="Garbus I."/>
            <person name="Selva J.P."/>
            <person name="Gallo C.A."/>
            <person name="Diaz A."/>
            <person name="Albertini E."/>
            <person name="Caccamo M."/>
            <person name="Echenique V."/>
        </authorList>
    </citation>
    <scope>NUCLEOTIDE SEQUENCE [LARGE SCALE GENOMIC DNA]</scope>
    <source>
        <strain evidence="9">cv. Victoria</strain>
        <tissue evidence="8">Leaf</tissue>
    </source>
</reference>
<accession>A0A5J9UHU0</accession>
<evidence type="ECO:0000256" key="1">
    <source>
        <dbReference type="ARBA" id="ARBA00001971"/>
    </source>
</evidence>
<dbReference type="GO" id="GO:0004497">
    <property type="term" value="F:monooxygenase activity"/>
    <property type="evidence" value="ECO:0007669"/>
    <property type="project" value="InterPro"/>
</dbReference>
<evidence type="ECO:0000256" key="6">
    <source>
        <dbReference type="ARBA" id="ARBA00041546"/>
    </source>
</evidence>
<evidence type="ECO:0000256" key="2">
    <source>
        <dbReference type="ARBA" id="ARBA00010617"/>
    </source>
</evidence>
<feature type="non-terminal residue" evidence="8">
    <location>
        <position position="1"/>
    </location>
</feature>
<comment type="catalytic activity">
    <reaction evidence="7">
        <text>5-dehydroepisterol + NADPH + O2 + H(+) = ergosta-5,7,22,24(28)-tetraen-3beta-ol + NADP(+) + 2 H2O</text>
        <dbReference type="Rhea" id="RHEA:33467"/>
        <dbReference type="ChEBI" id="CHEBI:15377"/>
        <dbReference type="ChEBI" id="CHEBI:15378"/>
        <dbReference type="ChEBI" id="CHEBI:15379"/>
        <dbReference type="ChEBI" id="CHEBI:18249"/>
        <dbReference type="ChEBI" id="CHEBI:52972"/>
        <dbReference type="ChEBI" id="CHEBI:57783"/>
        <dbReference type="ChEBI" id="CHEBI:58349"/>
        <dbReference type="EC" id="1.14.19.41"/>
    </reaction>
</comment>
<proteinExistence type="inferred from homology"/>
<dbReference type="PANTHER" id="PTHR24286">
    <property type="entry name" value="CYTOCHROME P450 26"/>
    <property type="match status" value="1"/>
</dbReference>
<evidence type="ECO:0000256" key="3">
    <source>
        <dbReference type="ARBA" id="ARBA00022723"/>
    </source>
</evidence>
<comment type="caution">
    <text evidence="8">The sequence shown here is derived from an EMBL/GenBank/DDBJ whole genome shotgun (WGS) entry which is preliminary data.</text>
</comment>
<comment type="cofactor">
    <cofactor evidence="1">
        <name>heme</name>
        <dbReference type="ChEBI" id="CHEBI:30413"/>
    </cofactor>
</comment>
<evidence type="ECO:0000256" key="5">
    <source>
        <dbReference type="ARBA" id="ARBA00023004"/>
    </source>
</evidence>
<evidence type="ECO:0000313" key="9">
    <source>
        <dbReference type="Proteomes" id="UP000324897"/>
    </source>
</evidence>
<dbReference type="AlphaFoldDB" id="A0A5J9UHU0"/>
<dbReference type="InterPro" id="IPR001128">
    <property type="entry name" value="Cyt_P450"/>
</dbReference>
<protein>
    <recommendedName>
        <fullName evidence="6">C-22 sterol desaturase</fullName>
    </recommendedName>
</protein>
<dbReference type="Gene3D" id="1.10.630.10">
    <property type="entry name" value="Cytochrome P450"/>
    <property type="match status" value="1"/>
</dbReference>
<organism evidence="8 9">
    <name type="scientific">Eragrostis curvula</name>
    <name type="common">weeping love grass</name>
    <dbReference type="NCBI Taxonomy" id="38414"/>
    <lineage>
        <taxon>Eukaryota</taxon>
        <taxon>Viridiplantae</taxon>
        <taxon>Streptophyta</taxon>
        <taxon>Embryophyta</taxon>
        <taxon>Tracheophyta</taxon>
        <taxon>Spermatophyta</taxon>
        <taxon>Magnoliopsida</taxon>
        <taxon>Liliopsida</taxon>
        <taxon>Poales</taxon>
        <taxon>Poaceae</taxon>
        <taxon>PACMAD clade</taxon>
        <taxon>Chloridoideae</taxon>
        <taxon>Eragrostideae</taxon>
        <taxon>Eragrostidinae</taxon>
        <taxon>Eragrostis</taxon>
    </lineage>
</organism>
<dbReference type="GO" id="GO:0016125">
    <property type="term" value="P:sterol metabolic process"/>
    <property type="evidence" value="ECO:0007669"/>
    <property type="project" value="TreeGrafter"/>
</dbReference>
<evidence type="ECO:0000256" key="7">
    <source>
        <dbReference type="ARBA" id="ARBA00047463"/>
    </source>
</evidence>
<evidence type="ECO:0000256" key="4">
    <source>
        <dbReference type="ARBA" id="ARBA00023002"/>
    </source>
</evidence>
<dbReference type="GO" id="GO:0005506">
    <property type="term" value="F:iron ion binding"/>
    <property type="evidence" value="ECO:0007669"/>
    <property type="project" value="InterPro"/>
</dbReference>
<name>A0A5J9UHU0_9POAL</name>
<dbReference type="GO" id="GO:0020037">
    <property type="term" value="F:heme binding"/>
    <property type="evidence" value="ECO:0007669"/>
    <property type="project" value="InterPro"/>
</dbReference>
<keyword evidence="3" id="KW-0479">Metal-binding</keyword>
<dbReference type="Pfam" id="PF00067">
    <property type="entry name" value="p450"/>
    <property type="match status" value="1"/>
</dbReference>
<dbReference type="SUPFAM" id="SSF48264">
    <property type="entry name" value="Cytochrome P450"/>
    <property type="match status" value="1"/>
</dbReference>
<keyword evidence="4" id="KW-0560">Oxidoreductase</keyword>
<dbReference type="Proteomes" id="UP000324897">
    <property type="component" value="Unassembled WGS sequence"/>
</dbReference>